<dbReference type="Proteomes" id="UP000184432">
    <property type="component" value="Unassembled WGS sequence"/>
</dbReference>
<dbReference type="SUPFAM" id="SSF46785">
    <property type="entry name" value="Winged helix' DNA-binding domain"/>
    <property type="match status" value="1"/>
</dbReference>
<accession>A0A1M6J0I0</accession>
<dbReference type="InterPro" id="IPR036390">
    <property type="entry name" value="WH_DNA-bd_sf"/>
</dbReference>
<dbReference type="GO" id="GO:0005829">
    <property type="term" value="C:cytosol"/>
    <property type="evidence" value="ECO:0007669"/>
    <property type="project" value="TreeGrafter"/>
</dbReference>
<name>A0A1M6J0I0_9FLAO</name>
<dbReference type="InterPro" id="IPR000944">
    <property type="entry name" value="Tscrpt_reg_Rrf2"/>
</dbReference>
<protein>
    <submittedName>
        <fullName evidence="1">Transcriptional regulator, BadM/Rrf2 family</fullName>
    </submittedName>
</protein>
<sequence>MIKTKFSIAIHIMTLLAMYKEDWMNSILIAESLNINPVLVRKEIAALKAGGLVESKEGKNGGVKLLIDANKIRLSDIFKIAKGTDTVLSPLKNKPNPNCRVGKQINSKMDTILEDIDTAISKELEKQTLEEFMNQF</sequence>
<dbReference type="GO" id="GO:0003700">
    <property type="term" value="F:DNA-binding transcription factor activity"/>
    <property type="evidence" value="ECO:0007669"/>
    <property type="project" value="TreeGrafter"/>
</dbReference>
<dbReference type="InterPro" id="IPR036388">
    <property type="entry name" value="WH-like_DNA-bd_sf"/>
</dbReference>
<dbReference type="PROSITE" id="PS01332">
    <property type="entry name" value="HTH_RRF2_1"/>
    <property type="match status" value="1"/>
</dbReference>
<dbReference type="InterPro" id="IPR030489">
    <property type="entry name" value="TR_Rrf2-type_CS"/>
</dbReference>
<evidence type="ECO:0000313" key="2">
    <source>
        <dbReference type="Proteomes" id="UP000184432"/>
    </source>
</evidence>
<dbReference type="Pfam" id="PF02082">
    <property type="entry name" value="Rrf2"/>
    <property type="match status" value="1"/>
</dbReference>
<organism evidence="1 2">
    <name type="scientific">Aquimarina spongiae</name>
    <dbReference type="NCBI Taxonomy" id="570521"/>
    <lineage>
        <taxon>Bacteria</taxon>
        <taxon>Pseudomonadati</taxon>
        <taxon>Bacteroidota</taxon>
        <taxon>Flavobacteriia</taxon>
        <taxon>Flavobacteriales</taxon>
        <taxon>Flavobacteriaceae</taxon>
        <taxon>Aquimarina</taxon>
    </lineage>
</organism>
<keyword evidence="2" id="KW-1185">Reference proteome</keyword>
<evidence type="ECO:0000313" key="1">
    <source>
        <dbReference type="EMBL" id="SHJ40208.1"/>
    </source>
</evidence>
<proteinExistence type="predicted"/>
<dbReference type="OrthoDB" id="213028at2"/>
<gene>
    <name evidence="1" type="ORF">SAMN04488508_108174</name>
</gene>
<dbReference type="PANTHER" id="PTHR33221:SF15">
    <property type="entry name" value="HTH-TYPE TRANSCRIPTIONAL REGULATOR YWGB-RELATED"/>
    <property type="match status" value="1"/>
</dbReference>
<dbReference type="RefSeq" id="WP_073319226.1">
    <property type="nucleotide sequence ID" value="NZ_FQYP01000008.1"/>
</dbReference>
<dbReference type="AlphaFoldDB" id="A0A1M6J0I0"/>
<dbReference type="PROSITE" id="PS51197">
    <property type="entry name" value="HTH_RRF2_2"/>
    <property type="match status" value="1"/>
</dbReference>
<reference evidence="2" key="1">
    <citation type="submission" date="2016-11" db="EMBL/GenBank/DDBJ databases">
        <authorList>
            <person name="Varghese N."/>
            <person name="Submissions S."/>
        </authorList>
    </citation>
    <scope>NUCLEOTIDE SEQUENCE [LARGE SCALE GENOMIC DNA]</scope>
    <source>
        <strain evidence="2">DSM 22623</strain>
    </source>
</reference>
<dbReference type="Gene3D" id="1.10.10.10">
    <property type="entry name" value="Winged helix-like DNA-binding domain superfamily/Winged helix DNA-binding domain"/>
    <property type="match status" value="1"/>
</dbReference>
<dbReference type="STRING" id="570521.SAMN04488508_108174"/>
<dbReference type="PANTHER" id="PTHR33221">
    <property type="entry name" value="WINGED HELIX-TURN-HELIX TRANSCRIPTIONAL REGULATOR, RRF2 FAMILY"/>
    <property type="match status" value="1"/>
</dbReference>
<dbReference type="EMBL" id="FQYP01000008">
    <property type="protein sequence ID" value="SHJ40208.1"/>
    <property type="molecule type" value="Genomic_DNA"/>
</dbReference>